<evidence type="ECO:0000313" key="1">
    <source>
        <dbReference type="EMBL" id="VDK76955.1"/>
    </source>
</evidence>
<reference evidence="1 2" key="2">
    <citation type="submission" date="2018-11" db="EMBL/GenBank/DDBJ databases">
        <authorList>
            <consortium name="Pathogen Informatics"/>
        </authorList>
    </citation>
    <scope>NUCLEOTIDE SEQUENCE [LARGE SCALE GENOMIC DNA]</scope>
</reference>
<dbReference type="EMBL" id="UYRR01039624">
    <property type="protein sequence ID" value="VDK76955.1"/>
    <property type="molecule type" value="Genomic_DNA"/>
</dbReference>
<reference evidence="3" key="1">
    <citation type="submission" date="2017-02" db="UniProtKB">
        <authorList>
            <consortium name="WormBaseParasite"/>
        </authorList>
    </citation>
    <scope>IDENTIFICATION</scope>
</reference>
<sequence length="127" mass="14327">MRSRRGLGPYESVVHSARAYVCIVVRERARVRSPQSKKVPINNSDYEGTSGKLPVVWTSTGPVRNLRASVCSCRWLVISPHMSVFIRQIHVFITYDIPRGTVAPSGTPFPVHWDSSPPPLYFPTFCR</sequence>
<accession>A0A0M3KJ97</accession>
<dbReference type="AlphaFoldDB" id="A0A0M3KJ97"/>
<evidence type="ECO:0000313" key="3">
    <source>
        <dbReference type="WBParaSite" id="ASIM_0002106901-mRNA-1"/>
    </source>
</evidence>
<proteinExistence type="predicted"/>
<dbReference type="WBParaSite" id="ASIM_0002106901-mRNA-1">
    <property type="protein sequence ID" value="ASIM_0002106901-mRNA-1"/>
    <property type="gene ID" value="ASIM_0002106901"/>
</dbReference>
<dbReference type="Proteomes" id="UP000267096">
    <property type="component" value="Unassembled WGS sequence"/>
</dbReference>
<evidence type="ECO:0000313" key="2">
    <source>
        <dbReference type="Proteomes" id="UP000267096"/>
    </source>
</evidence>
<gene>
    <name evidence="1" type="ORF">ASIM_LOCUS20444</name>
</gene>
<organism evidence="3">
    <name type="scientific">Anisakis simplex</name>
    <name type="common">Herring worm</name>
    <dbReference type="NCBI Taxonomy" id="6269"/>
    <lineage>
        <taxon>Eukaryota</taxon>
        <taxon>Metazoa</taxon>
        <taxon>Ecdysozoa</taxon>
        <taxon>Nematoda</taxon>
        <taxon>Chromadorea</taxon>
        <taxon>Rhabditida</taxon>
        <taxon>Spirurina</taxon>
        <taxon>Ascaridomorpha</taxon>
        <taxon>Ascaridoidea</taxon>
        <taxon>Anisakidae</taxon>
        <taxon>Anisakis</taxon>
        <taxon>Anisakis simplex complex</taxon>
    </lineage>
</organism>
<name>A0A0M3KJ97_ANISI</name>
<keyword evidence="2" id="KW-1185">Reference proteome</keyword>
<protein>
    <submittedName>
        <fullName evidence="1 3">Uncharacterized protein</fullName>
    </submittedName>
</protein>